<keyword evidence="1" id="KW-0547">Nucleotide-binding</keyword>
<gene>
    <name evidence="3" type="ORF">Rcae01_01145</name>
</gene>
<keyword evidence="4" id="KW-1185">Reference proteome</keyword>
<dbReference type="Pfam" id="PF02655">
    <property type="entry name" value="ATP-grasp_3"/>
    <property type="match status" value="1"/>
</dbReference>
<feature type="domain" description="ATP-grasp" evidence="2">
    <location>
        <begin position="127"/>
        <end position="340"/>
    </location>
</feature>
<dbReference type="EMBL" id="BAABRO010000002">
    <property type="protein sequence ID" value="GAA5505699.1"/>
    <property type="molecule type" value="Genomic_DNA"/>
</dbReference>
<organism evidence="3 4">
    <name type="scientific">Novipirellula caenicola</name>
    <dbReference type="NCBI Taxonomy" id="1536901"/>
    <lineage>
        <taxon>Bacteria</taxon>
        <taxon>Pseudomonadati</taxon>
        <taxon>Planctomycetota</taxon>
        <taxon>Planctomycetia</taxon>
        <taxon>Pirellulales</taxon>
        <taxon>Pirellulaceae</taxon>
        <taxon>Novipirellula</taxon>
    </lineage>
</organism>
<comment type="caution">
    <text evidence="3">The sequence shown here is derived from an EMBL/GenBank/DDBJ whole genome shotgun (WGS) entry which is preliminary data.</text>
</comment>
<dbReference type="InterPro" id="IPR003806">
    <property type="entry name" value="ATP-grasp_PylC-type"/>
</dbReference>
<accession>A0ABP9VKH9</accession>
<proteinExistence type="predicted"/>
<dbReference type="RefSeq" id="WP_345682706.1">
    <property type="nucleotide sequence ID" value="NZ_BAABRO010000002.1"/>
</dbReference>
<keyword evidence="1" id="KW-0067">ATP-binding</keyword>
<dbReference type="SUPFAM" id="SSF56059">
    <property type="entry name" value="Glutathione synthetase ATP-binding domain-like"/>
    <property type="match status" value="1"/>
</dbReference>
<name>A0ABP9VKH9_9BACT</name>
<sequence>MKNHSSRPNLTLVGASVRAAAQSAARAGLSVVGFDLFGDSDCRSVCDQFELISPPIETAAAGATTAAGATALRLHAALRLHDVPSGAASSVLQVGGLSSEVCSDPAVDSLIARSTADMRLRDPDFLADLVAAAGIKFPLTLRAGKASTRFVRQRITSTGERWLWKDASGSGGIHVRWVSDRPDPNCASPDCPGSDCPGSDCPPSGIVDADQASDADSHIYQRWIAGKRFGASYLSDGNETIMLGVCRSLHTRKPPFPFVYGGSYGPVSLTAQQTETLCKLGDTLVTNTGLKGLFGIDVIVDAWQRLWLLEINPRWTASSELIERSLIRRNVIGPCQSLIGSTCRIQFPHLENEIDSPSLAEVRTRLLQNVEVTPRFLKKVVFARKSGNLDRQELARAEMDGIQCYDVPQHAAFISKGHPLCSLIAAAPSQGKAACPASREMRWRESIRIAQASVR</sequence>
<dbReference type="Gene3D" id="3.30.470.20">
    <property type="entry name" value="ATP-grasp fold, B domain"/>
    <property type="match status" value="1"/>
</dbReference>
<evidence type="ECO:0000259" key="2">
    <source>
        <dbReference type="PROSITE" id="PS50975"/>
    </source>
</evidence>
<evidence type="ECO:0000313" key="3">
    <source>
        <dbReference type="EMBL" id="GAA5505699.1"/>
    </source>
</evidence>
<evidence type="ECO:0000256" key="1">
    <source>
        <dbReference type="PROSITE-ProRule" id="PRU00409"/>
    </source>
</evidence>
<protein>
    <recommendedName>
        <fullName evidence="2">ATP-grasp domain-containing protein</fullName>
    </recommendedName>
</protein>
<dbReference type="InterPro" id="IPR011761">
    <property type="entry name" value="ATP-grasp"/>
</dbReference>
<reference evidence="3 4" key="1">
    <citation type="submission" date="2024-02" db="EMBL/GenBank/DDBJ databases">
        <title>Rhodopirellula caenicola NBRC 110016.</title>
        <authorList>
            <person name="Ichikawa N."/>
            <person name="Katano-Makiyama Y."/>
            <person name="Hidaka K."/>
        </authorList>
    </citation>
    <scope>NUCLEOTIDE SEQUENCE [LARGE SCALE GENOMIC DNA]</scope>
    <source>
        <strain evidence="3 4">NBRC 110016</strain>
    </source>
</reference>
<dbReference type="Proteomes" id="UP001416858">
    <property type="component" value="Unassembled WGS sequence"/>
</dbReference>
<evidence type="ECO:0000313" key="4">
    <source>
        <dbReference type="Proteomes" id="UP001416858"/>
    </source>
</evidence>
<dbReference type="PROSITE" id="PS50975">
    <property type="entry name" value="ATP_GRASP"/>
    <property type="match status" value="1"/>
</dbReference>